<protein>
    <submittedName>
        <fullName evidence="1">Uncharacterized protein</fullName>
    </submittedName>
</protein>
<evidence type="ECO:0000313" key="1">
    <source>
        <dbReference type="EMBL" id="KKM69027.1"/>
    </source>
</evidence>
<gene>
    <name evidence="1" type="ORF">LCGC14_1454950</name>
</gene>
<comment type="caution">
    <text evidence="1">The sequence shown here is derived from an EMBL/GenBank/DDBJ whole genome shotgun (WGS) entry which is preliminary data.</text>
</comment>
<proteinExistence type="predicted"/>
<accession>A0A0F9MIM3</accession>
<reference evidence="1" key="1">
    <citation type="journal article" date="2015" name="Nature">
        <title>Complex archaea that bridge the gap between prokaryotes and eukaryotes.</title>
        <authorList>
            <person name="Spang A."/>
            <person name="Saw J.H."/>
            <person name="Jorgensen S.L."/>
            <person name="Zaremba-Niedzwiedzka K."/>
            <person name="Martijn J."/>
            <person name="Lind A.E."/>
            <person name="van Eijk R."/>
            <person name="Schleper C."/>
            <person name="Guy L."/>
            <person name="Ettema T.J."/>
        </authorList>
    </citation>
    <scope>NUCLEOTIDE SEQUENCE</scope>
</reference>
<name>A0A0F9MIM3_9ZZZZ</name>
<dbReference type="AlphaFoldDB" id="A0A0F9MIM3"/>
<dbReference type="EMBL" id="LAZR01010061">
    <property type="protein sequence ID" value="KKM69027.1"/>
    <property type="molecule type" value="Genomic_DNA"/>
</dbReference>
<organism evidence="1">
    <name type="scientific">marine sediment metagenome</name>
    <dbReference type="NCBI Taxonomy" id="412755"/>
    <lineage>
        <taxon>unclassified sequences</taxon>
        <taxon>metagenomes</taxon>
        <taxon>ecological metagenomes</taxon>
    </lineage>
</organism>
<sequence>MQDYAEASLWDLSYDLDPTDAAMCSEIDPHLAGKLENMERLLEIYYYLCYGDMHTLLPLTKKRINELLSDELKDLENIKWYQFKNFVAWLDDGVKQSLAKEWLNNDEIELDDAWMADSISTDTNTNLQVLTKLVRMYKKKKSSQSIKIMEKVFLNFESDRIDEACDVISQSTPAVAATLLRRTDISEKFTIKGLKALSKLYKQRDVEIQIDFDMLKHLGPKGRLDAMKQLMGMFDKYYQFVQKNKDDTSRDYGYSYRERRLKRNAKEYNLPFKEMPKREDVERFLFPCSLRYNDEVVAMIGRFNELSQKEEE</sequence>